<name>Q6J1H6_BBTV</name>
<evidence type="ECO:0000313" key="1">
    <source>
        <dbReference type="EMBL" id="AAT38477.1"/>
    </source>
</evidence>
<organismHost>
    <name type="scientific">Musa</name>
    <dbReference type="NCBI Taxonomy" id="4640"/>
</organismHost>
<organism evidence="1">
    <name type="scientific">Banana bunchy top virus</name>
    <name type="common">BBTV</name>
    <dbReference type="NCBI Taxonomy" id="12585"/>
    <lineage>
        <taxon>Viruses</taxon>
        <taxon>Monodnaviria</taxon>
        <taxon>Shotokuvirae</taxon>
        <taxon>Cressdnaviricota</taxon>
        <taxon>Arfiviricetes</taxon>
        <taxon>Mulpavirales</taxon>
        <taxon>Nanoviridae</taxon>
        <taxon>Babuvirus</taxon>
        <taxon>Babuvirus musae</taxon>
    </lineage>
</organism>
<sequence>MVIDNCSRSSVKDVVLRRKIAAGDRRTISGKRDGEPCCEAYIWYL</sequence>
<proteinExistence type="predicted"/>
<protein>
    <submittedName>
        <fullName evidence="1">Uncharacterized protein</fullName>
    </submittedName>
</protein>
<dbReference type="EMBL" id="AY606084">
    <property type="protein sequence ID" value="AAT38477.1"/>
    <property type="molecule type" value="Genomic_DNA"/>
</dbReference>
<reference evidence="1" key="1">
    <citation type="submission" date="2004-04" db="EMBL/GenBank/DDBJ databases">
        <title>Cloning and sequencing of Hainan isolate of banana bunchy top virus.</title>
        <authorList>
            <person name="Zhuang J."/>
            <person name="Tian E."/>
            <person name="Liu X.Z."/>
        </authorList>
    </citation>
    <scope>NUCLEOTIDE SEQUENCE</scope>
</reference>
<accession>Q6J1H6</accession>